<keyword evidence="4" id="KW-0863">Zinc-finger</keyword>
<dbReference type="GO" id="GO:0070897">
    <property type="term" value="P:transcription preinitiation complex assembly"/>
    <property type="evidence" value="ECO:0007669"/>
    <property type="project" value="InterPro"/>
</dbReference>
<evidence type="ECO:0000256" key="6">
    <source>
        <dbReference type="ARBA" id="ARBA00023015"/>
    </source>
</evidence>
<dbReference type="AlphaFoldDB" id="A0A7S1KUM2"/>
<dbReference type="GO" id="GO:0017025">
    <property type="term" value="F:TBP-class protein binding"/>
    <property type="evidence" value="ECO:0007669"/>
    <property type="project" value="InterPro"/>
</dbReference>
<dbReference type="InterPro" id="IPR000812">
    <property type="entry name" value="TFIIB"/>
</dbReference>
<evidence type="ECO:0000256" key="2">
    <source>
        <dbReference type="ARBA" id="ARBA00010857"/>
    </source>
</evidence>
<evidence type="ECO:0000256" key="8">
    <source>
        <dbReference type="ARBA" id="ARBA00023242"/>
    </source>
</evidence>
<dbReference type="Gene3D" id="1.10.472.10">
    <property type="entry name" value="Cyclin-like"/>
    <property type="match status" value="1"/>
</dbReference>
<keyword evidence="7" id="KW-0804">Transcription</keyword>
<dbReference type="GO" id="GO:0000126">
    <property type="term" value="C:transcription factor TFIIIB complex"/>
    <property type="evidence" value="ECO:0007669"/>
    <property type="project" value="TreeGrafter"/>
</dbReference>
<dbReference type="InterPro" id="IPR013150">
    <property type="entry name" value="TFIIB_cyclin"/>
</dbReference>
<evidence type="ECO:0000256" key="5">
    <source>
        <dbReference type="ARBA" id="ARBA00022833"/>
    </source>
</evidence>
<feature type="compositionally biased region" description="Basic and acidic residues" evidence="9">
    <location>
        <begin position="579"/>
        <end position="593"/>
    </location>
</feature>
<dbReference type="EMBL" id="HBGD01009168">
    <property type="protein sequence ID" value="CAD9084302.1"/>
    <property type="molecule type" value="Transcribed_RNA"/>
</dbReference>
<dbReference type="InterPro" id="IPR036915">
    <property type="entry name" value="Cyclin-like_sf"/>
</dbReference>
<dbReference type="GO" id="GO:0005634">
    <property type="term" value="C:nucleus"/>
    <property type="evidence" value="ECO:0007669"/>
    <property type="project" value="UniProtKB-SubCell"/>
</dbReference>
<keyword evidence="5" id="KW-0862">Zinc</keyword>
<dbReference type="Pfam" id="PF00382">
    <property type="entry name" value="TFIIB"/>
    <property type="match status" value="1"/>
</dbReference>
<protein>
    <recommendedName>
        <fullName evidence="10">Transcription factor TFIIB cyclin-like domain-containing protein</fullName>
    </recommendedName>
</protein>
<gene>
    <name evidence="11" type="ORF">PCOS0759_LOCUS7556</name>
</gene>
<sequence length="593" mass="68000">MSKTRLCGNCMKENAFIHDKHAIICSLCGAIAEHNFLETELEYAKKSDDGYATLGRTVNSQNMHHVYKTKSLSRVSKRMQYLTQKEYKFNRFERKLHDLARAKCDQLGLGNRYDSQVNQLIKQCIGQRVTHSTKTTTWVAAILYIVVRNHQLSYSMMDLASLFEVDIFSLAREYKRFVIKHSFVLPPVNPTVLVDRLVHLLLTDEELNTNFHLKLVKLSKMLVEIVKKQEIHSGRRPSSLVAAAVKFIGEKLGKKFTYDDFQRVLGFGTCSTRQRFKEIRQFVTEHARKAPLIGKTLSTPQDLATKIDTVIQYLFVKSGANQQVQAPAAVATLEQKVQSALDDALEVLDDMEWDSVFDTNEGNQMNNNEFTELDTDNTEDAESVSHQVQQQPSSVPVYSSDEEQIERLKARDHVVEISDSDDEQIGQQWNRHGIQRPQSNIIRPPSFQTKLSDQEIQSRIIAQVKRNLAMDYTIDMELKKALGQKKFTEQIQKIAQQMFVKGESAESIMKHTTPGGKEFDGREELEHLLCSPMDCELDTVEYKHLIYSENEAKQKRILAGLILQQARNQRVSKRRKLSHKSDDDSSRDAEWGL</sequence>
<feature type="domain" description="Transcription factor TFIIB cyclin-like" evidence="10">
    <location>
        <begin position="104"/>
        <end position="178"/>
    </location>
</feature>
<keyword evidence="3" id="KW-0479">Metal-binding</keyword>
<feature type="region of interest" description="Disordered" evidence="9">
    <location>
        <begin position="569"/>
        <end position="593"/>
    </location>
</feature>
<organism evidence="11">
    <name type="scientific">Percolomonas cosmopolitus</name>
    <dbReference type="NCBI Taxonomy" id="63605"/>
    <lineage>
        <taxon>Eukaryota</taxon>
        <taxon>Discoba</taxon>
        <taxon>Heterolobosea</taxon>
        <taxon>Tetramitia</taxon>
        <taxon>Eutetramitia</taxon>
        <taxon>Percolomonadidae</taxon>
        <taxon>Percolomonas</taxon>
    </lineage>
</organism>
<comment type="subcellular location">
    <subcellularLocation>
        <location evidence="1">Nucleus</location>
    </subcellularLocation>
</comment>
<evidence type="ECO:0000256" key="4">
    <source>
        <dbReference type="ARBA" id="ARBA00022771"/>
    </source>
</evidence>
<accession>A0A7S1KUM2</accession>
<evidence type="ECO:0000256" key="7">
    <source>
        <dbReference type="ARBA" id="ARBA00023163"/>
    </source>
</evidence>
<dbReference type="Gene3D" id="1.10.472.170">
    <property type="match status" value="1"/>
</dbReference>
<evidence type="ECO:0000256" key="1">
    <source>
        <dbReference type="ARBA" id="ARBA00004123"/>
    </source>
</evidence>
<evidence type="ECO:0000313" key="11">
    <source>
        <dbReference type="EMBL" id="CAD9084302.1"/>
    </source>
</evidence>
<feature type="compositionally biased region" description="Low complexity" evidence="9">
    <location>
        <begin position="384"/>
        <end position="399"/>
    </location>
</feature>
<dbReference type="SUPFAM" id="SSF47954">
    <property type="entry name" value="Cyclin-like"/>
    <property type="match status" value="2"/>
</dbReference>
<evidence type="ECO:0000256" key="3">
    <source>
        <dbReference type="ARBA" id="ARBA00022723"/>
    </source>
</evidence>
<name>A0A7S1KUM2_9EUKA</name>
<evidence type="ECO:0000259" key="10">
    <source>
        <dbReference type="Pfam" id="PF00382"/>
    </source>
</evidence>
<dbReference type="GO" id="GO:0097550">
    <property type="term" value="C:transcription preinitiation complex"/>
    <property type="evidence" value="ECO:0007669"/>
    <property type="project" value="TreeGrafter"/>
</dbReference>
<keyword evidence="8" id="KW-0539">Nucleus</keyword>
<reference evidence="11" key="1">
    <citation type="submission" date="2021-01" db="EMBL/GenBank/DDBJ databases">
        <authorList>
            <person name="Corre E."/>
            <person name="Pelletier E."/>
            <person name="Niang G."/>
            <person name="Scheremetjew M."/>
            <person name="Finn R."/>
            <person name="Kale V."/>
            <person name="Holt S."/>
            <person name="Cochrane G."/>
            <person name="Meng A."/>
            <person name="Brown T."/>
            <person name="Cohen L."/>
        </authorList>
    </citation>
    <scope>NUCLEOTIDE SEQUENCE</scope>
    <source>
        <strain evidence="11">WS</strain>
    </source>
</reference>
<dbReference type="PANTHER" id="PTHR11618">
    <property type="entry name" value="TRANSCRIPTION INITIATION FACTOR IIB-RELATED"/>
    <property type="match status" value="1"/>
</dbReference>
<dbReference type="GO" id="GO:0001006">
    <property type="term" value="F:RNA polymerase III type 3 promoter sequence-specific DNA binding"/>
    <property type="evidence" value="ECO:0007669"/>
    <property type="project" value="TreeGrafter"/>
</dbReference>
<proteinExistence type="inferred from homology"/>
<keyword evidence="6" id="KW-0805">Transcription regulation</keyword>
<dbReference type="PANTHER" id="PTHR11618:SF4">
    <property type="entry name" value="TRANSCRIPTION FACTOR IIIB 90 KDA SUBUNIT"/>
    <property type="match status" value="1"/>
</dbReference>
<evidence type="ECO:0000256" key="9">
    <source>
        <dbReference type="SAM" id="MobiDB-lite"/>
    </source>
</evidence>
<dbReference type="GO" id="GO:0000995">
    <property type="term" value="F:RNA polymerase III general transcription initiation factor activity"/>
    <property type="evidence" value="ECO:0007669"/>
    <property type="project" value="TreeGrafter"/>
</dbReference>
<comment type="similarity">
    <text evidence="2">Belongs to the TFIIB family.</text>
</comment>
<feature type="region of interest" description="Disordered" evidence="9">
    <location>
        <begin position="376"/>
        <end position="399"/>
    </location>
</feature>
<dbReference type="GO" id="GO:0008270">
    <property type="term" value="F:zinc ion binding"/>
    <property type="evidence" value="ECO:0007669"/>
    <property type="project" value="UniProtKB-KW"/>
</dbReference>